<dbReference type="Proteomes" id="UP000002035">
    <property type="component" value="Unassembled WGS sequence"/>
</dbReference>
<accession>C5FDN1</accession>
<dbReference type="EMBL" id="DS995701">
    <property type="protein sequence ID" value="EEQ27827.1"/>
    <property type="molecule type" value="Genomic_DNA"/>
</dbReference>
<dbReference type="GeneID" id="9223507"/>
<keyword evidence="1" id="KW-0472">Membrane</keyword>
<keyword evidence="1" id="KW-0812">Transmembrane</keyword>
<evidence type="ECO:0000313" key="2">
    <source>
        <dbReference type="EMBL" id="EEQ27827.1"/>
    </source>
</evidence>
<dbReference type="RefSeq" id="XP_002850611.1">
    <property type="nucleotide sequence ID" value="XM_002850565.1"/>
</dbReference>
<evidence type="ECO:0000313" key="3">
    <source>
        <dbReference type="Proteomes" id="UP000002035"/>
    </source>
</evidence>
<protein>
    <submittedName>
        <fullName evidence="2">Uncharacterized protein</fullName>
    </submittedName>
</protein>
<reference evidence="3" key="1">
    <citation type="journal article" date="2012" name="MBio">
        <title>Comparative genome analysis of Trichophyton rubrum and related dermatophytes reveals candidate genes involved in infection.</title>
        <authorList>
            <person name="Martinez D.A."/>
            <person name="Oliver B.G."/>
            <person name="Graeser Y."/>
            <person name="Goldberg J.M."/>
            <person name="Li W."/>
            <person name="Martinez-Rossi N.M."/>
            <person name="Monod M."/>
            <person name="Shelest E."/>
            <person name="Barton R.C."/>
            <person name="Birch E."/>
            <person name="Brakhage A.A."/>
            <person name="Chen Z."/>
            <person name="Gurr S.J."/>
            <person name="Heiman D."/>
            <person name="Heitman J."/>
            <person name="Kosti I."/>
            <person name="Rossi A."/>
            <person name="Saif S."/>
            <person name="Samalova M."/>
            <person name="Saunders C.W."/>
            <person name="Shea T."/>
            <person name="Summerbell R.C."/>
            <person name="Xu J."/>
            <person name="Young S."/>
            <person name="Zeng Q."/>
            <person name="Birren B.W."/>
            <person name="Cuomo C.A."/>
            <person name="White T.C."/>
        </authorList>
    </citation>
    <scope>NUCLEOTIDE SEQUENCE [LARGE SCALE GENOMIC DNA]</scope>
    <source>
        <strain evidence="3">ATCC MYA-4605 / CBS 113480</strain>
    </source>
</reference>
<gene>
    <name evidence="2" type="ORF">MCYG_00715</name>
</gene>
<keyword evidence="3" id="KW-1185">Reference proteome</keyword>
<feature type="transmembrane region" description="Helical" evidence="1">
    <location>
        <begin position="40"/>
        <end position="58"/>
    </location>
</feature>
<sequence length="126" mass="14092">MSIPSPPSPLHLLSNNIFQKKRKRTIHHPQPQQSTGPTSLIKMAAVVLAIGAAIYFTAEKIHDHREKKRALKAKNTSKHALLEDDQTIGDLPAYHKEKLPAYDMVDQHRHPALVSAGSSRHHPHGR</sequence>
<dbReference type="HOGENOM" id="CLU_145513_0_0_1"/>
<dbReference type="OrthoDB" id="3942646at2759"/>
<proteinExistence type="predicted"/>
<organism evidence="2 3">
    <name type="scientific">Arthroderma otae (strain ATCC MYA-4605 / CBS 113480)</name>
    <name type="common">Microsporum canis</name>
    <dbReference type="NCBI Taxonomy" id="554155"/>
    <lineage>
        <taxon>Eukaryota</taxon>
        <taxon>Fungi</taxon>
        <taxon>Dikarya</taxon>
        <taxon>Ascomycota</taxon>
        <taxon>Pezizomycotina</taxon>
        <taxon>Eurotiomycetes</taxon>
        <taxon>Eurotiomycetidae</taxon>
        <taxon>Onygenales</taxon>
        <taxon>Arthrodermataceae</taxon>
        <taxon>Microsporum</taxon>
    </lineage>
</organism>
<keyword evidence="1" id="KW-1133">Transmembrane helix</keyword>
<dbReference type="AlphaFoldDB" id="C5FDN1"/>
<dbReference type="VEuPathDB" id="FungiDB:MCYG_00715"/>
<evidence type="ECO:0000256" key="1">
    <source>
        <dbReference type="SAM" id="Phobius"/>
    </source>
</evidence>
<name>C5FDN1_ARTOC</name>